<dbReference type="PANTHER" id="PTHR11451">
    <property type="entry name" value="THREONINE-TRNA LIGASE"/>
    <property type="match status" value="1"/>
</dbReference>
<evidence type="ECO:0000256" key="13">
    <source>
        <dbReference type="HAMAP-Rule" id="MF_00184"/>
    </source>
</evidence>
<sequence>MADIELILPDGARRAAPAGCDGAAFKQAVAVKVDGELRDLDSRLPDGGKVAFITRKDDEALELIRHDLAHVMAQAVAELHPTAQPTIGPVIADGFFYDFHHPAGFTEEDLAKIEARMRELVAAAIPIRREVWERDEAKAYFQKRGEPFKAELVDAIPEGEEVSVYRQGDFLDLCRGPHMPTTRHAGTAFKLTAVAGSYWRGDAQGEKLQRIYGTAWRSDAELKEHLTRLEEAKRRDHRLLGPRMGLFHLQDEAAGSVFWHPQGWTLYRGLANYMRARLAAAGYLEVRTPQLISRSLWEKSGHWAKFRANMYLVENEEGVADYAKDPEHAAVMGLKPMNCPGHVMIFAQGSKSYRDLPLRYAEFGACHRCEPRGALHGVMRVRAFTQDDGHIFCSLDQIVDETVAFVKLLDVVYRDLGFADYTVRYADRPALRAGTDAQWDEAERQLTQACERAGIGYEPNPGDGAFYGPKLEFVLRDTIGREWQCGTLQVDLVLPGSLGASYTDAAGQRQTPVLLHRAVLGSFERFIGILIENCDGHLPLWLADPQVTVATIVSEADGHARAAAAAFERAGLRAALDLRNEKINYKVREHSAAKAPVIAVVGKSERDAGTVTLRRLGSRETSTLTVEEAAAMLGAEARPPHLSA</sequence>
<dbReference type="NCBIfam" id="TIGR00418">
    <property type="entry name" value="thrS"/>
    <property type="match status" value="1"/>
</dbReference>
<gene>
    <name evidence="13 16" type="primary">thrS</name>
    <name evidence="16" type="ORF">ISN26_07805</name>
</gene>
<dbReference type="InterPro" id="IPR002320">
    <property type="entry name" value="Thr-tRNA-ligase_IIa"/>
</dbReference>
<evidence type="ECO:0000259" key="14">
    <source>
        <dbReference type="PROSITE" id="PS50862"/>
    </source>
</evidence>
<dbReference type="SMART" id="SM00863">
    <property type="entry name" value="tRNA_SAD"/>
    <property type="match status" value="1"/>
</dbReference>
<dbReference type="Pfam" id="PF07973">
    <property type="entry name" value="tRNA_SAD"/>
    <property type="match status" value="1"/>
</dbReference>
<dbReference type="GO" id="GO:0004829">
    <property type="term" value="F:threonine-tRNA ligase activity"/>
    <property type="evidence" value="ECO:0007669"/>
    <property type="project" value="UniProtKB-UniRule"/>
</dbReference>
<evidence type="ECO:0000313" key="16">
    <source>
        <dbReference type="EMBL" id="MBF2735949.1"/>
    </source>
</evidence>
<dbReference type="Gene3D" id="3.10.20.30">
    <property type="match status" value="1"/>
</dbReference>
<name>A0A930UIP4_9GAMM</name>
<keyword evidence="5 13" id="KW-0479">Metal-binding</keyword>
<dbReference type="CDD" id="cd00771">
    <property type="entry name" value="ThrRS_core"/>
    <property type="match status" value="1"/>
</dbReference>
<dbReference type="Pfam" id="PF03129">
    <property type="entry name" value="HGTP_anticodon"/>
    <property type="match status" value="1"/>
</dbReference>
<dbReference type="Gene3D" id="3.30.980.10">
    <property type="entry name" value="Threonyl-trna Synthetase, Chain A, domain 2"/>
    <property type="match status" value="1"/>
</dbReference>
<dbReference type="InterPro" id="IPR036621">
    <property type="entry name" value="Anticodon-bd_dom_sf"/>
</dbReference>
<evidence type="ECO:0000256" key="6">
    <source>
        <dbReference type="ARBA" id="ARBA00022741"/>
    </source>
</evidence>
<dbReference type="GO" id="GO:0046872">
    <property type="term" value="F:metal ion binding"/>
    <property type="evidence" value="ECO:0007669"/>
    <property type="project" value="UniProtKB-KW"/>
</dbReference>
<proteinExistence type="inferred from homology"/>
<evidence type="ECO:0000256" key="7">
    <source>
        <dbReference type="ARBA" id="ARBA00022833"/>
    </source>
</evidence>
<dbReference type="FunFam" id="3.30.54.20:FF:000002">
    <property type="entry name" value="Threonine--tRNA ligase"/>
    <property type="match status" value="1"/>
</dbReference>
<dbReference type="Gene3D" id="3.30.930.10">
    <property type="entry name" value="Bira Bifunctional Protein, Domain 2"/>
    <property type="match status" value="1"/>
</dbReference>
<keyword evidence="11 13" id="KW-0030">Aminoacyl-tRNA synthetase</keyword>
<keyword evidence="8 13" id="KW-0067">ATP-binding</keyword>
<dbReference type="GO" id="GO:0005524">
    <property type="term" value="F:ATP binding"/>
    <property type="evidence" value="ECO:0007669"/>
    <property type="project" value="UniProtKB-UniRule"/>
</dbReference>
<evidence type="ECO:0000256" key="11">
    <source>
        <dbReference type="ARBA" id="ARBA00023146"/>
    </source>
</evidence>
<dbReference type="GO" id="GO:0005737">
    <property type="term" value="C:cytoplasm"/>
    <property type="evidence" value="ECO:0007669"/>
    <property type="project" value="UniProtKB-SubCell"/>
</dbReference>
<dbReference type="InterPro" id="IPR018163">
    <property type="entry name" value="Thr/Ala-tRNA-synth_IIc_edit"/>
</dbReference>
<comment type="cofactor">
    <cofactor evidence="13">
        <name>Zn(2+)</name>
        <dbReference type="ChEBI" id="CHEBI:29105"/>
    </cofactor>
    <text evidence="13">Binds 1 zinc ion per subunit.</text>
</comment>
<keyword evidence="7 13" id="KW-0862">Zinc</keyword>
<dbReference type="InterPro" id="IPR012675">
    <property type="entry name" value="Beta-grasp_dom_sf"/>
</dbReference>
<dbReference type="InterPro" id="IPR006195">
    <property type="entry name" value="aa-tRNA-synth_II"/>
</dbReference>
<organism evidence="16 17">
    <name type="scientific">Candidatus Amphirhobacter heronislandensis</name>
    <dbReference type="NCBI Taxonomy" id="1732024"/>
    <lineage>
        <taxon>Bacteria</taxon>
        <taxon>Pseudomonadati</taxon>
        <taxon>Pseudomonadota</taxon>
        <taxon>Gammaproteobacteria</taxon>
        <taxon>Candidatus Tethybacterales</taxon>
        <taxon>Candidatus Tethybacteraceae</taxon>
        <taxon>Candidatus Amphirhobacter</taxon>
    </lineage>
</organism>
<keyword evidence="9 13" id="KW-0694">RNA-binding</keyword>
<evidence type="ECO:0000313" key="17">
    <source>
        <dbReference type="Proteomes" id="UP000604381"/>
    </source>
</evidence>
<feature type="binding site" evidence="13">
    <location>
        <position position="516"/>
    </location>
    <ligand>
        <name>Zn(2+)</name>
        <dbReference type="ChEBI" id="CHEBI:29105"/>
        <note>catalytic</note>
    </ligand>
</feature>
<keyword evidence="17" id="KW-1185">Reference proteome</keyword>
<feature type="domain" description="TGS" evidence="15">
    <location>
        <begin position="1"/>
        <end position="54"/>
    </location>
</feature>
<evidence type="ECO:0000256" key="5">
    <source>
        <dbReference type="ARBA" id="ARBA00022723"/>
    </source>
</evidence>
<feature type="domain" description="Aminoacyl-transfer RNA synthetases class-II family profile" evidence="14">
    <location>
        <begin position="236"/>
        <end position="539"/>
    </location>
</feature>
<dbReference type="InterPro" id="IPR012947">
    <property type="entry name" value="tRNA_SAD"/>
</dbReference>
<dbReference type="PROSITE" id="PS51880">
    <property type="entry name" value="TGS"/>
    <property type="match status" value="1"/>
</dbReference>
<dbReference type="SUPFAM" id="SSF52954">
    <property type="entry name" value="Class II aaRS ABD-related"/>
    <property type="match status" value="1"/>
</dbReference>
<feature type="binding site" evidence="13">
    <location>
        <position position="390"/>
    </location>
    <ligand>
        <name>Zn(2+)</name>
        <dbReference type="ChEBI" id="CHEBI:29105"/>
        <note>catalytic</note>
    </ligand>
</feature>
<dbReference type="InterPro" id="IPR004095">
    <property type="entry name" value="TGS"/>
</dbReference>
<dbReference type="AlphaFoldDB" id="A0A930UIP4"/>
<dbReference type="SUPFAM" id="SSF55186">
    <property type="entry name" value="ThrRS/AlaRS common domain"/>
    <property type="match status" value="1"/>
</dbReference>
<protein>
    <recommendedName>
        <fullName evidence="13">Threonine--tRNA ligase</fullName>
        <ecNumber evidence="13">6.1.1.3</ecNumber>
    </recommendedName>
    <alternativeName>
        <fullName evidence="13">Threonyl-tRNA synthetase</fullName>
        <shortName evidence="13">ThrRS</shortName>
    </alternativeName>
</protein>
<evidence type="ECO:0000256" key="8">
    <source>
        <dbReference type="ARBA" id="ARBA00022840"/>
    </source>
</evidence>
<keyword evidence="4 13" id="KW-0436">Ligase</keyword>
<dbReference type="Proteomes" id="UP000604381">
    <property type="component" value="Unassembled WGS sequence"/>
</dbReference>
<comment type="catalytic activity">
    <reaction evidence="12 13">
        <text>tRNA(Thr) + L-threonine + ATP = L-threonyl-tRNA(Thr) + AMP + diphosphate + H(+)</text>
        <dbReference type="Rhea" id="RHEA:24624"/>
        <dbReference type="Rhea" id="RHEA-COMP:9670"/>
        <dbReference type="Rhea" id="RHEA-COMP:9704"/>
        <dbReference type="ChEBI" id="CHEBI:15378"/>
        <dbReference type="ChEBI" id="CHEBI:30616"/>
        <dbReference type="ChEBI" id="CHEBI:33019"/>
        <dbReference type="ChEBI" id="CHEBI:57926"/>
        <dbReference type="ChEBI" id="CHEBI:78442"/>
        <dbReference type="ChEBI" id="CHEBI:78534"/>
        <dbReference type="ChEBI" id="CHEBI:456215"/>
        <dbReference type="EC" id="6.1.1.3"/>
    </reaction>
</comment>
<dbReference type="SUPFAM" id="SSF55681">
    <property type="entry name" value="Class II aaRS and biotin synthetases"/>
    <property type="match status" value="1"/>
</dbReference>
<dbReference type="CDD" id="cd01667">
    <property type="entry name" value="TGS_ThrRS"/>
    <property type="match status" value="1"/>
</dbReference>
<dbReference type="Gene3D" id="3.40.50.800">
    <property type="entry name" value="Anticodon-binding domain"/>
    <property type="match status" value="1"/>
</dbReference>
<dbReference type="EC" id="6.1.1.3" evidence="13"/>
<keyword evidence="10 13" id="KW-0648">Protein biosynthesis</keyword>
<reference evidence="16" key="1">
    <citation type="submission" date="2020-10" db="EMBL/GenBank/DDBJ databases">
        <title>An improved Amphimedon queenslandica hologenome assembly reveals how three proteobacterial symbionts can extend the metabolic phenotypic of their marine sponge host.</title>
        <authorList>
            <person name="Degnan B."/>
            <person name="Degnan S."/>
            <person name="Xiang X."/>
        </authorList>
    </citation>
    <scope>NUCLEOTIDE SEQUENCE</scope>
    <source>
        <strain evidence="16">AqS2</strain>
    </source>
</reference>
<dbReference type="Pfam" id="PF00587">
    <property type="entry name" value="tRNA-synt_2b"/>
    <property type="match status" value="1"/>
</dbReference>
<evidence type="ECO:0000256" key="9">
    <source>
        <dbReference type="ARBA" id="ARBA00022884"/>
    </source>
</evidence>
<dbReference type="GO" id="GO:0000049">
    <property type="term" value="F:tRNA binding"/>
    <property type="evidence" value="ECO:0007669"/>
    <property type="project" value="UniProtKB-KW"/>
</dbReference>
<evidence type="ECO:0000256" key="2">
    <source>
        <dbReference type="ARBA" id="ARBA00022490"/>
    </source>
</evidence>
<comment type="subcellular location">
    <subcellularLocation>
        <location evidence="13">Cytoplasm</location>
    </subcellularLocation>
</comment>
<dbReference type="HAMAP" id="MF_00184">
    <property type="entry name" value="Thr_tRNA_synth"/>
    <property type="match status" value="1"/>
</dbReference>
<dbReference type="Gene3D" id="3.30.54.20">
    <property type="match status" value="1"/>
</dbReference>
<comment type="caution">
    <text evidence="16">The sequence shown here is derived from an EMBL/GenBank/DDBJ whole genome shotgun (WGS) entry which is preliminary data.</text>
</comment>
<dbReference type="PROSITE" id="PS50862">
    <property type="entry name" value="AA_TRNA_LIGASE_II"/>
    <property type="match status" value="1"/>
</dbReference>
<dbReference type="PANTHER" id="PTHR11451:SF44">
    <property type="entry name" value="THREONINE--TRNA LIGASE, CHLOROPLASTIC_MITOCHONDRIAL 2"/>
    <property type="match status" value="1"/>
</dbReference>
<evidence type="ECO:0000256" key="12">
    <source>
        <dbReference type="ARBA" id="ARBA00049515"/>
    </source>
</evidence>
<evidence type="ECO:0000256" key="4">
    <source>
        <dbReference type="ARBA" id="ARBA00022598"/>
    </source>
</evidence>
<evidence type="ECO:0000256" key="1">
    <source>
        <dbReference type="ARBA" id="ARBA00008226"/>
    </source>
</evidence>
<comment type="subunit">
    <text evidence="13">Homodimer.</text>
</comment>
<evidence type="ECO:0000256" key="3">
    <source>
        <dbReference type="ARBA" id="ARBA00022555"/>
    </source>
</evidence>
<dbReference type="FunFam" id="3.30.930.10:FF:000002">
    <property type="entry name" value="Threonine--tRNA ligase"/>
    <property type="match status" value="1"/>
</dbReference>
<comment type="similarity">
    <text evidence="1 13">Belongs to the class-II aminoacyl-tRNA synthetase family.</text>
</comment>
<dbReference type="PRINTS" id="PR01047">
    <property type="entry name" value="TRNASYNTHTHR"/>
</dbReference>
<dbReference type="InterPro" id="IPR033728">
    <property type="entry name" value="ThrRS_core"/>
</dbReference>
<keyword evidence="6 13" id="KW-0547">Nucleotide-binding</keyword>
<keyword evidence="3 13" id="KW-0820">tRNA-binding</keyword>
<dbReference type="EMBL" id="JADHEI010000058">
    <property type="protein sequence ID" value="MBF2735949.1"/>
    <property type="molecule type" value="Genomic_DNA"/>
</dbReference>
<comment type="caution">
    <text evidence="13">Lacks conserved residue(s) required for the propagation of feature annotation.</text>
</comment>
<evidence type="ECO:0000259" key="15">
    <source>
        <dbReference type="PROSITE" id="PS51880"/>
    </source>
</evidence>
<dbReference type="InterPro" id="IPR002314">
    <property type="entry name" value="aa-tRNA-synt_IIb"/>
</dbReference>
<dbReference type="GO" id="GO:0006435">
    <property type="term" value="P:threonyl-tRNA aminoacylation"/>
    <property type="evidence" value="ECO:0007669"/>
    <property type="project" value="UniProtKB-UniRule"/>
</dbReference>
<accession>A0A930UIP4</accession>
<dbReference type="FunFam" id="3.30.980.10:FF:000005">
    <property type="entry name" value="Threonyl-tRNA synthetase, mitochondrial"/>
    <property type="match status" value="1"/>
</dbReference>
<feature type="binding site" evidence="13">
    <location>
        <position position="339"/>
    </location>
    <ligand>
        <name>Zn(2+)</name>
        <dbReference type="ChEBI" id="CHEBI:29105"/>
        <note>catalytic</note>
    </ligand>
</feature>
<dbReference type="InterPro" id="IPR004154">
    <property type="entry name" value="Anticodon-bd"/>
</dbReference>
<dbReference type="InterPro" id="IPR045864">
    <property type="entry name" value="aa-tRNA-synth_II/BPL/LPL"/>
</dbReference>
<evidence type="ECO:0000256" key="10">
    <source>
        <dbReference type="ARBA" id="ARBA00022917"/>
    </source>
</evidence>
<keyword evidence="2 13" id="KW-0963">Cytoplasm</keyword>